<accession>A0A0E9S3E9</accession>
<evidence type="ECO:0000313" key="1">
    <source>
        <dbReference type="EMBL" id="JAH35063.1"/>
    </source>
</evidence>
<reference evidence="1" key="1">
    <citation type="submission" date="2014-11" db="EMBL/GenBank/DDBJ databases">
        <authorList>
            <person name="Amaro Gonzalez C."/>
        </authorList>
    </citation>
    <scope>NUCLEOTIDE SEQUENCE</scope>
</reference>
<proteinExistence type="predicted"/>
<dbReference type="EMBL" id="GBXM01073514">
    <property type="protein sequence ID" value="JAH35063.1"/>
    <property type="molecule type" value="Transcribed_RNA"/>
</dbReference>
<organism evidence="1">
    <name type="scientific">Anguilla anguilla</name>
    <name type="common">European freshwater eel</name>
    <name type="synonym">Muraena anguilla</name>
    <dbReference type="NCBI Taxonomy" id="7936"/>
    <lineage>
        <taxon>Eukaryota</taxon>
        <taxon>Metazoa</taxon>
        <taxon>Chordata</taxon>
        <taxon>Craniata</taxon>
        <taxon>Vertebrata</taxon>
        <taxon>Euteleostomi</taxon>
        <taxon>Actinopterygii</taxon>
        <taxon>Neopterygii</taxon>
        <taxon>Teleostei</taxon>
        <taxon>Anguilliformes</taxon>
        <taxon>Anguillidae</taxon>
        <taxon>Anguilla</taxon>
    </lineage>
</organism>
<reference evidence="1" key="2">
    <citation type="journal article" date="2015" name="Fish Shellfish Immunol.">
        <title>Early steps in the European eel (Anguilla anguilla)-Vibrio vulnificus interaction in the gills: Role of the RtxA13 toxin.</title>
        <authorList>
            <person name="Callol A."/>
            <person name="Pajuelo D."/>
            <person name="Ebbesson L."/>
            <person name="Teles M."/>
            <person name="MacKenzie S."/>
            <person name="Amaro C."/>
        </authorList>
    </citation>
    <scope>NUCLEOTIDE SEQUENCE</scope>
</reference>
<name>A0A0E9S3E9_ANGAN</name>
<dbReference type="AlphaFoldDB" id="A0A0E9S3E9"/>
<protein>
    <submittedName>
        <fullName evidence="1">Uncharacterized protein</fullName>
    </submittedName>
</protein>
<sequence length="31" mass="3449">MCSHIAQLHPNCDDTQVYGQGYICIVSILLI</sequence>